<evidence type="ECO:0000313" key="9">
    <source>
        <dbReference type="EMBL" id="KAF8389669.1"/>
    </source>
</evidence>
<dbReference type="InterPro" id="IPR018502">
    <property type="entry name" value="Annexin_repeat"/>
</dbReference>
<dbReference type="FunFam" id="1.10.220.10:FF:000001">
    <property type="entry name" value="Annexin"/>
    <property type="match status" value="1"/>
</dbReference>
<keyword evidence="10" id="KW-1185">Reference proteome</keyword>
<proteinExistence type="inferred from homology"/>
<name>A0A834YIK3_TETSI</name>
<comment type="domain">
    <text evidence="7">A pair of annexin repeats may form one binding site for calcium and phospholipid.</text>
</comment>
<dbReference type="OMA" id="DENQGVN"/>
<dbReference type="AlphaFoldDB" id="A0A834YIK3"/>
<dbReference type="PANTHER" id="PTHR10502">
    <property type="entry name" value="ANNEXIN"/>
    <property type="match status" value="1"/>
</dbReference>
<organism evidence="9 10">
    <name type="scientific">Tetracentron sinense</name>
    <name type="common">Spur-leaf</name>
    <dbReference type="NCBI Taxonomy" id="13715"/>
    <lineage>
        <taxon>Eukaryota</taxon>
        <taxon>Viridiplantae</taxon>
        <taxon>Streptophyta</taxon>
        <taxon>Embryophyta</taxon>
        <taxon>Tracheophyta</taxon>
        <taxon>Spermatophyta</taxon>
        <taxon>Magnoliopsida</taxon>
        <taxon>Trochodendrales</taxon>
        <taxon>Trochodendraceae</taxon>
        <taxon>Tetracentron</taxon>
    </lineage>
</organism>
<dbReference type="GO" id="GO:0001786">
    <property type="term" value="F:phosphatidylserine binding"/>
    <property type="evidence" value="ECO:0007669"/>
    <property type="project" value="TreeGrafter"/>
</dbReference>
<sequence length="459" mass="51845">MSTLSVPPVPISPRDDAIQLYRAFKGLGCDTAAVVNILAHRDAAQRAILQQEYRTMYSDDLLKRLSSELSGNVKKAVLLWMYDPAGRDATILRQALSGDIIDLQAATEVVCSRTPSQIQQLKQVYHAKFGVYLEHDIEYQASGDHKKEIYHLELIFLYITTFEVVTTGIRAMVTYKELEERLIAVDGSIKHLATLIVALTVKVDTMMSSSEPKGDDHQGEASHANLRSNSNHGVHPKPVGVDLPRFYGEDPTGWILLAEQFKNYHHLDDEQMIEIAVIHLQKDAVLWNQWLLLACVTKPRYEGLEVDRMMVEKDAKALYKAGEKKLGTDEKTFINIFSERSRAHLSAVTSVYHSMYGNSLKKAIKSETSGNFEFALLTILRCAENPGKYFAKELHKAMKGLGTNDTTLIRIIVTRVEIDMQYIKAEYQKKHRKSLVDAVHSETSSHYRTFLLSLLGPKH</sequence>
<dbReference type="GO" id="GO:0009409">
    <property type="term" value="P:response to cold"/>
    <property type="evidence" value="ECO:0007669"/>
    <property type="project" value="TreeGrafter"/>
</dbReference>
<keyword evidence="5 7" id="KW-0041">Annexin</keyword>
<dbReference type="GO" id="GO:0009651">
    <property type="term" value="P:response to salt stress"/>
    <property type="evidence" value="ECO:0007669"/>
    <property type="project" value="TreeGrafter"/>
</dbReference>
<evidence type="ECO:0000256" key="3">
    <source>
        <dbReference type="ARBA" id="ARBA00022737"/>
    </source>
</evidence>
<feature type="region of interest" description="Disordered" evidence="8">
    <location>
        <begin position="208"/>
        <end position="235"/>
    </location>
</feature>
<evidence type="ECO:0000256" key="7">
    <source>
        <dbReference type="RuleBase" id="RU003540"/>
    </source>
</evidence>
<dbReference type="GO" id="GO:0005509">
    <property type="term" value="F:calcium ion binding"/>
    <property type="evidence" value="ECO:0007669"/>
    <property type="project" value="InterPro"/>
</dbReference>
<evidence type="ECO:0000256" key="6">
    <source>
        <dbReference type="ARBA" id="ARBA00023302"/>
    </source>
</evidence>
<dbReference type="PRINTS" id="PR00196">
    <property type="entry name" value="ANNEXIN"/>
</dbReference>
<dbReference type="SMART" id="SM00335">
    <property type="entry name" value="ANX"/>
    <property type="match status" value="4"/>
</dbReference>
<dbReference type="Proteomes" id="UP000655225">
    <property type="component" value="Unassembled WGS sequence"/>
</dbReference>
<accession>A0A834YIK3</accession>
<dbReference type="InterPro" id="IPR001464">
    <property type="entry name" value="Annexin"/>
</dbReference>
<evidence type="ECO:0000256" key="8">
    <source>
        <dbReference type="SAM" id="MobiDB-lite"/>
    </source>
</evidence>
<keyword evidence="3 7" id="KW-0677">Repeat</keyword>
<dbReference type="GO" id="GO:0005886">
    <property type="term" value="C:plasma membrane"/>
    <property type="evidence" value="ECO:0007669"/>
    <property type="project" value="TreeGrafter"/>
</dbReference>
<dbReference type="Gene3D" id="1.10.220.10">
    <property type="entry name" value="Annexin"/>
    <property type="match status" value="4"/>
</dbReference>
<evidence type="ECO:0000256" key="5">
    <source>
        <dbReference type="ARBA" id="ARBA00023216"/>
    </source>
</evidence>
<dbReference type="GO" id="GO:0009408">
    <property type="term" value="P:response to heat"/>
    <property type="evidence" value="ECO:0007669"/>
    <property type="project" value="TreeGrafter"/>
</dbReference>
<evidence type="ECO:0000256" key="4">
    <source>
        <dbReference type="ARBA" id="ARBA00022837"/>
    </source>
</evidence>
<dbReference type="EMBL" id="JABCRI010000018">
    <property type="protein sequence ID" value="KAF8389669.1"/>
    <property type="molecule type" value="Genomic_DNA"/>
</dbReference>
<keyword evidence="4 7" id="KW-0106">Calcium</keyword>
<evidence type="ECO:0000313" key="10">
    <source>
        <dbReference type="Proteomes" id="UP000655225"/>
    </source>
</evidence>
<comment type="caution">
    <text evidence="9">The sequence shown here is derived from an EMBL/GenBank/DDBJ whole genome shotgun (WGS) entry which is preliminary data.</text>
</comment>
<dbReference type="PROSITE" id="PS00223">
    <property type="entry name" value="ANNEXIN_1"/>
    <property type="match status" value="1"/>
</dbReference>
<dbReference type="PANTHER" id="PTHR10502:SF102">
    <property type="entry name" value="ANNEXIN B11"/>
    <property type="match status" value="1"/>
</dbReference>
<reference evidence="9 10" key="1">
    <citation type="submission" date="2020-04" db="EMBL/GenBank/DDBJ databases">
        <title>Plant Genome Project.</title>
        <authorList>
            <person name="Zhang R.-G."/>
        </authorList>
    </citation>
    <scope>NUCLEOTIDE SEQUENCE [LARGE SCALE GENOMIC DNA]</scope>
    <source>
        <strain evidence="9">YNK0</strain>
        <tissue evidence="9">Leaf</tissue>
    </source>
</reference>
<dbReference type="InterPro" id="IPR037104">
    <property type="entry name" value="Annexin_sf"/>
</dbReference>
<dbReference type="FunFam" id="1.10.220.10:FF:000015">
    <property type="entry name" value="Annexin"/>
    <property type="match status" value="1"/>
</dbReference>
<dbReference type="GO" id="GO:0005544">
    <property type="term" value="F:calcium-dependent phospholipid binding"/>
    <property type="evidence" value="ECO:0007669"/>
    <property type="project" value="UniProtKB-KW"/>
</dbReference>
<dbReference type="GO" id="GO:0005737">
    <property type="term" value="C:cytoplasm"/>
    <property type="evidence" value="ECO:0007669"/>
    <property type="project" value="TreeGrafter"/>
</dbReference>
<keyword evidence="6 7" id="KW-0111">Calcium/phospholipid-binding</keyword>
<dbReference type="FunFam" id="1.10.220.10:FF:000002">
    <property type="entry name" value="Annexin"/>
    <property type="match status" value="1"/>
</dbReference>
<dbReference type="Pfam" id="PF00191">
    <property type="entry name" value="Annexin"/>
    <property type="match status" value="4"/>
</dbReference>
<dbReference type="InterPro" id="IPR018252">
    <property type="entry name" value="Annexin_repeat_CS"/>
</dbReference>
<dbReference type="OrthoDB" id="37886at2759"/>
<dbReference type="PROSITE" id="PS51897">
    <property type="entry name" value="ANNEXIN_2"/>
    <property type="match status" value="4"/>
</dbReference>
<dbReference type="GO" id="GO:0009414">
    <property type="term" value="P:response to water deprivation"/>
    <property type="evidence" value="ECO:0007669"/>
    <property type="project" value="TreeGrafter"/>
</dbReference>
<evidence type="ECO:0000256" key="2">
    <source>
        <dbReference type="ARBA" id="ARBA00022723"/>
    </source>
</evidence>
<keyword evidence="2" id="KW-0479">Metal-binding</keyword>
<dbReference type="FunFam" id="1.10.220.10:FF:000008">
    <property type="entry name" value="Annexin"/>
    <property type="match status" value="1"/>
</dbReference>
<dbReference type="SUPFAM" id="SSF47874">
    <property type="entry name" value="Annexin"/>
    <property type="match status" value="2"/>
</dbReference>
<comment type="similarity">
    <text evidence="1 7">Belongs to the annexin family.</text>
</comment>
<gene>
    <name evidence="9" type="ORF">HHK36_024188</name>
</gene>
<protein>
    <recommendedName>
        <fullName evidence="7">Annexin</fullName>
    </recommendedName>
</protein>
<evidence type="ECO:0000256" key="1">
    <source>
        <dbReference type="ARBA" id="ARBA00007831"/>
    </source>
</evidence>